<name>A0A5B0N8E5_PUCGR</name>
<evidence type="ECO:0000313" key="3">
    <source>
        <dbReference type="Proteomes" id="UP000324748"/>
    </source>
</evidence>
<feature type="compositionally biased region" description="Low complexity" evidence="1">
    <location>
        <begin position="93"/>
        <end position="105"/>
    </location>
</feature>
<comment type="caution">
    <text evidence="2">The sequence shown here is derived from an EMBL/GenBank/DDBJ whole genome shotgun (WGS) entry which is preliminary data.</text>
</comment>
<feature type="compositionally biased region" description="Basic and acidic residues" evidence="1">
    <location>
        <begin position="72"/>
        <end position="86"/>
    </location>
</feature>
<dbReference type="AlphaFoldDB" id="A0A5B0N8E5"/>
<gene>
    <name evidence="2" type="ORF">PGT21_000026</name>
</gene>
<accession>A0A5B0N8E5</accession>
<proteinExistence type="predicted"/>
<feature type="compositionally biased region" description="Polar residues" evidence="1">
    <location>
        <begin position="60"/>
        <end position="71"/>
    </location>
</feature>
<sequence>MQALWNESQNLFSAVLTSCVLYRFKEKEEVQPTTKKAEEPRPPSRSSSSSRSTTHEAKQNPDQPSVSNQRQPEGENGHQKTDELDGPKLISATSSDPLIDPTPPLLLLKETTEQTYEFVDAGKTFVVADRLTHFTHR</sequence>
<dbReference type="EMBL" id="VSWC01000109">
    <property type="protein sequence ID" value="KAA1085002.1"/>
    <property type="molecule type" value="Genomic_DNA"/>
</dbReference>
<dbReference type="Proteomes" id="UP000324748">
    <property type="component" value="Unassembled WGS sequence"/>
</dbReference>
<evidence type="ECO:0000313" key="2">
    <source>
        <dbReference type="EMBL" id="KAA1085002.1"/>
    </source>
</evidence>
<evidence type="ECO:0000256" key="1">
    <source>
        <dbReference type="SAM" id="MobiDB-lite"/>
    </source>
</evidence>
<feature type="compositionally biased region" description="Basic and acidic residues" evidence="1">
    <location>
        <begin position="27"/>
        <end position="42"/>
    </location>
</feature>
<keyword evidence="3" id="KW-1185">Reference proteome</keyword>
<organism evidence="2 3">
    <name type="scientific">Puccinia graminis f. sp. tritici</name>
    <dbReference type="NCBI Taxonomy" id="56615"/>
    <lineage>
        <taxon>Eukaryota</taxon>
        <taxon>Fungi</taxon>
        <taxon>Dikarya</taxon>
        <taxon>Basidiomycota</taxon>
        <taxon>Pucciniomycotina</taxon>
        <taxon>Pucciniomycetes</taxon>
        <taxon>Pucciniales</taxon>
        <taxon>Pucciniaceae</taxon>
        <taxon>Puccinia</taxon>
    </lineage>
</organism>
<dbReference type="OrthoDB" id="65716at2759"/>
<reference evidence="2 3" key="1">
    <citation type="submission" date="2019-05" db="EMBL/GenBank/DDBJ databases">
        <title>Emergence of the Ug99 lineage of the wheat stem rust pathogen through somatic hybridization.</title>
        <authorList>
            <person name="Li F."/>
            <person name="Upadhyaya N.M."/>
            <person name="Sperschneider J."/>
            <person name="Matny O."/>
            <person name="Nguyen-Phuc H."/>
            <person name="Mago R."/>
            <person name="Raley C."/>
            <person name="Miller M.E."/>
            <person name="Silverstein K.A.T."/>
            <person name="Henningsen E."/>
            <person name="Hirsch C.D."/>
            <person name="Visser B."/>
            <person name="Pretorius Z.A."/>
            <person name="Steffenson B.J."/>
            <person name="Schwessinger B."/>
            <person name="Dodds P.N."/>
            <person name="Figueroa M."/>
        </authorList>
    </citation>
    <scope>NUCLEOTIDE SEQUENCE [LARGE SCALE GENOMIC DNA]</scope>
    <source>
        <strain evidence="2">21-0</strain>
    </source>
</reference>
<feature type="region of interest" description="Disordered" evidence="1">
    <location>
        <begin position="27"/>
        <end position="105"/>
    </location>
</feature>
<protein>
    <submittedName>
        <fullName evidence="2">Uncharacterized protein</fullName>
    </submittedName>
</protein>